<dbReference type="PANTHER" id="PTHR34861:SF10">
    <property type="entry name" value="CYCLASE"/>
    <property type="match status" value="1"/>
</dbReference>
<name>A0ABW6RX83_9NOCA</name>
<dbReference type="InterPro" id="IPR037175">
    <property type="entry name" value="KFase_sf"/>
</dbReference>
<protein>
    <submittedName>
        <fullName evidence="1">Cyclase family protein</fullName>
        <ecNumber evidence="1">3.5.-.-</ecNumber>
    </submittedName>
</protein>
<gene>
    <name evidence="1" type="ORF">ACFYXQ_12765</name>
</gene>
<evidence type="ECO:0000313" key="1">
    <source>
        <dbReference type="EMBL" id="MFF3568635.1"/>
    </source>
</evidence>
<keyword evidence="1" id="KW-0378">Hydrolase</keyword>
<dbReference type="Pfam" id="PF04199">
    <property type="entry name" value="Cyclase"/>
    <property type="match status" value="1"/>
</dbReference>
<dbReference type="RefSeq" id="WP_040822809.1">
    <property type="nucleotide sequence ID" value="NZ_JBIAQY010000004.1"/>
</dbReference>
<dbReference type="Gene3D" id="3.50.30.50">
    <property type="entry name" value="Putative cyclase"/>
    <property type="match status" value="1"/>
</dbReference>
<dbReference type="InterPro" id="IPR007325">
    <property type="entry name" value="KFase/CYL"/>
</dbReference>
<reference evidence="1 2" key="1">
    <citation type="submission" date="2024-10" db="EMBL/GenBank/DDBJ databases">
        <title>The Natural Products Discovery Center: Release of the First 8490 Sequenced Strains for Exploring Actinobacteria Biosynthetic Diversity.</title>
        <authorList>
            <person name="Kalkreuter E."/>
            <person name="Kautsar S.A."/>
            <person name="Yang D."/>
            <person name="Bader C.D."/>
            <person name="Teijaro C.N."/>
            <person name="Fluegel L."/>
            <person name="Davis C.M."/>
            <person name="Simpson J.R."/>
            <person name="Lauterbach L."/>
            <person name="Steele A.D."/>
            <person name="Gui C."/>
            <person name="Meng S."/>
            <person name="Li G."/>
            <person name="Viehrig K."/>
            <person name="Ye F."/>
            <person name="Su P."/>
            <person name="Kiefer A.F."/>
            <person name="Nichols A."/>
            <person name="Cepeda A.J."/>
            <person name="Yan W."/>
            <person name="Fan B."/>
            <person name="Jiang Y."/>
            <person name="Adhikari A."/>
            <person name="Zheng C.-J."/>
            <person name="Schuster L."/>
            <person name="Cowan T.M."/>
            <person name="Smanski M.J."/>
            <person name="Chevrette M.G."/>
            <person name="De Carvalho L.P.S."/>
            <person name="Shen B."/>
        </authorList>
    </citation>
    <scope>NUCLEOTIDE SEQUENCE [LARGE SCALE GENOMIC DNA]</scope>
    <source>
        <strain evidence="1 2">NPDC002593</strain>
    </source>
</reference>
<evidence type="ECO:0000313" key="2">
    <source>
        <dbReference type="Proteomes" id="UP001601992"/>
    </source>
</evidence>
<accession>A0ABW6RX83</accession>
<dbReference type="GO" id="GO:0016787">
    <property type="term" value="F:hydrolase activity"/>
    <property type="evidence" value="ECO:0007669"/>
    <property type="project" value="UniProtKB-KW"/>
</dbReference>
<comment type="caution">
    <text evidence="1">The sequence shown here is derived from an EMBL/GenBank/DDBJ whole genome shotgun (WGS) entry which is preliminary data.</text>
</comment>
<keyword evidence="2" id="KW-1185">Reference proteome</keyword>
<dbReference type="EC" id="3.5.-.-" evidence="1"/>
<dbReference type="Proteomes" id="UP001601992">
    <property type="component" value="Unassembled WGS sequence"/>
</dbReference>
<dbReference type="PANTHER" id="PTHR34861">
    <property type="match status" value="1"/>
</dbReference>
<organism evidence="1 2">
    <name type="scientific">Nocardia jiangxiensis</name>
    <dbReference type="NCBI Taxonomy" id="282685"/>
    <lineage>
        <taxon>Bacteria</taxon>
        <taxon>Bacillati</taxon>
        <taxon>Actinomycetota</taxon>
        <taxon>Actinomycetes</taxon>
        <taxon>Mycobacteriales</taxon>
        <taxon>Nocardiaceae</taxon>
        <taxon>Nocardia</taxon>
    </lineage>
</organism>
<sequence length="302" mass="32531">MTSPTMTDDELIALFDRCSNTGRWGPDDELGTLNYITDDTRAAAAALVTHGRSVSIGRDLSTVADQLNTDPLRHRMLFDATPPTSALDSIELATHGFAVTHLDAVTHVFWDGNAYNGRRAEHLMRPDGLRAGSIYAQRHGIFTRGVLLDITAVRGVTYLDPGDVVTAADLTAAEHLAGTTITRGDAVFVHVGLERREAEHGTENPAVRAGLHADCLPWLHDREVAVYSGDCVEQIPYPSATVPLPLHQIGLVAMGLVLLDCPRLTDLVEISTELSTAQFLLTVAPLRIPGATGCPVNPLCLF</sequence>
<dbReference type="SUPFAM" id="SSF102198">
    <property type="entry name" value="Putative cyclase"/>
    <property type="match status" value="1"/>
</dbReference>
<dbReference type="EMBL" id="JBIAQY010000004">
    <property type="protein sequence ID" value="MFF3568635.1"/>
    <property type="molecule type" value="Genomic_DNA"/>
</dbReference>
<proteinExistence type="predicted"/>